<keyword evidence="4" id="KW-1185">Reference proteome</keyword>
<comment type="caution">
    <text evidence="3">The sequence shown here is derived from an EMBL/GenBank/DDBJ whole genome shotgun (WGS) entry which is preliminary data.</text>
</comment>
<protein>
    <submittedName>
        <fullName evidence="3">Uncharacterized protein</fullName>
    </submittedName>
</protein>
<evidence type="ECO:0000313" key="4">
    <source>
        <dbReference type="Proteomes" id="UP001159428"/>
    </source>
</evidence>
<keyword evidence="1" id="KW-0175">Coiled coil</keyword>
<name>A0AAU9X148_9CNID</name>
<feature type="region of interest" description="Disordered" evidence="2">
    <location>
        <begin position="124"/>
        <end position="157"/>
    </location>
</feature>
<evidence type="ECO:0000313" key="3">
    <source>
        <dbReference type="EMBL" id="CAH3133409.1"/>
    </source>
</evidence>
<proteinExistence type="predicted"/>
<dbReference type="PANTHER" id="PTHR47331:SF4">
    <property type="entry name" value="PEPTIDASE S1 DOMAIN-CONTAINING PROTEIN"/>
    <property type="match status" value="1"/>
</dbReference>
<feature type="compositionally biased region" description="Polar residues" evidence="2">
    <location>
        <begin position="145"/>
        <end position="157"/>
    </location>
</feature>
<reference evidence="3 4" key="1">
    <citation type="submission" date="2022-05" db="EMBL/GenBank/DDBJ databases">
        <authorList>
            <consortium name="Genoscope - CEA"/>
            <person name="William W."/>
        </authorList>
    </citation>
    <scope>NUCLEOTIDE SEQUENCE [LARGE SCALE GENOMIC DNA]</scope>
</reference>
<dbReference type="EMBL" id="CALNXJ010000027">
    <property type="protein sequence ID" value="CAH3133409.1"/>
    <property type="molecule type" value="Genomic_DNA"/>
</dbReference>
<dbReference type="AlphaFoldDB" id="A0AAU9X148"/>
<organism evidence="3 4">
    <name type="scientific">Pocillopora meandrina</name>
    <dbReference type="NCBI Taxonomy" id="46732"/>
    <lineage>
        <taxon>Eukaryota</taxon>
        <taxon>Metazoa</taxon>
        <taxon>Cnidaria</taxon>
        <taxon>Anthozoa</taxon>
        <taxon>Hexacorallia</taxon>
        <taxon>Scleractinia</taxon>
        <taxon>Astrocoeniina</taxon>
        <taxon>Pocilloporidae</taxon>
        <taxon>Pocillopora</taxon>
    </lineage>
</organism>
<gene>
    <name evidence="3" type="ORF">PMEA_00015058</name>
</gene>
<dbReference type="Proteomes" id="UP001159428">
    <property type="component" value="Unassembled WGS sequence"/>
</dbReference>
<evidence type="ECO:0000256" key="2">
    <source>
        <dbReference type="SAM" id="MobiDB-lite"/>
    </source>
</evidence>
<evidence type="ECO:0000256" key="1">
    <source>
        <dbReference type="SAM" id="Coils"/>
    </source>
</evidence>
<feature type="coiled-coil region" evidence="1">
    <location>
        <begin position="68"/>
        <end position="104"/>
    </location>
</feature>
<accession>A0AAU9X148</accession>
<sequence>MERKLNLNTAVKWWQPEYQHSSVFSSLGHKGLGSKASKLSSKTSSSMMSRKREALALAQLKICQLKVRQRLDEEEHEIRRKRESMEAEMEAEKAAVSLKIYEEEIGEEGRDMELVISHDKEHWQPPKLHGVTEPRGTSEPFTMDRTPSLQPQVPTIPSMSTTNYLNDYIKSSQPLYEQPVKESWFSVWQMPQAQSSQNVTCNTTPAQQVQYFDSVREMVKAMRQVVSSPKVEYLKFDGDPLRYVSLIHNFETYWEQDNPDDSRWLQLLIQHCTGKAREVVES</sequence>
<dbReference type="PANTHER" id="PTHR47331">
    <property type="entry name" value="PHD-TYPE DOMAIN-CONTAINING PROTEIN"/>
    <property type="match status" value="1"/>
</dbReference>